<feature type="compositionally biased region" description="Low complexity" evidence="9">
    <location>
        <begin position="499"/>
        <end position="510"/>
    </location>
</feature>
<evidence type="ECO:0000256" key="4">
    <source>
        <dbReference type="ARBA" id="ARBA00022741"/>
    </source>
</evidence>
<dbReference type="FunFam" id="1.10.510.10:FF:000002">
    <property type="entry name" value="Non-specific serine/threonine protein kinase"/>
    <property type="match status" value="1"/>
</dbReference>
<feature type="region of interest" description="Disordered" evidence="9">
    <location>
        <begin position="677"/>
        <end position="716"/>
    </location>
</feature>
<dbReference type="SUPFAM" id="SSF56112">
    <property type="entry name" value="Protein kinase-like (PK-like)"/>
    <property type="match status" value="1"/>
</dbReference>
<evidence type="ECO:0000256" key="9">
    <source>
        <dbReference type="SAM" id="MobiDB-lite"/>
    </source>
</evidence>
<dbReference type="SMART" id="SM00220">
    <property type="entry name" value="S_TKc"/>
    <property type="match status" value="1"/>
</dbReference>
<dbReference type="PROSITE" id="PS00108">
    <property type="entry name" value="PROTEIN_KINASE_ST"/>
    <property type="match status" value="1"/>
</dbReference>
<evidence type="ECO:0000256" key="1">
    <source>
        <dbReference type="ARBA" id="ARBA00010791"/>
    </source>
</evidence>
<feature type="region of interest" description="Disordered" evidence="9">
    <location>
        <begin position="578"/>
        <end position="603"/>
    </location>
</feature>
<proteinExistence type="inferred from homology"/>
<keyword evidence="4 8" id="KW-0547">Nucleotide-binding</keyword>
<dbReference type="PROSITE" id="PS00107">
    <property type="entry name" value="PROTEIN_KINASE_ATP"/>
    <property type="match status" value="1"/>
</dbReference>
<feature type="region of interest" description="Disordered" evidence="9">
    <location>
        <begin position="1"/>
        <end position="79"/>
    </location>
</feature>
<keyword evidence="12" id="KW-1185">Reference proteome</keyword>
<dbReference type="InParanoid" id="A0A1X2H2Q4"/>
<dbReference type="GO" id="GO:0004674">
    <property type="term" value="F:protein serine/threonine kinase activity"/>
    <property type="evidence" value="ECO:0007669"/>
    <property type="project" value="UniProtKB-KW"/>
</dbReference>
<dbReference type="OrthoDB" id="193931at2759"/>
<comment type="caution">
    <text evidence="11">The sequence shown here is derived from an EMBL/GenBank/DDBJ whole genome shotgun (WGS) entry which is preliminary data.</text>
</comment>
<dbReference type="InterPro" id="IPR011009">
    <property type="entry name" value="Kinase-like_dom_sf"/>
</dbReference>
<feature type="compositionally biased region" description="Low complexity" evidence="9">
    <location>
        <begin position="677"/>
        <end position="690"/>
    </location>
</feature>
<dbReference type="AlphaFoldDB" id="A0A1X2H2Q4"/>
<dbReference type="GO" id="GO:0005524">
    <property type="term" value="F:ATP binding"/>
    <property type="evidence" value="ECO:0007669"/>
    <property type="project" value="UniProtKB-UniRule"/>
</dbReference>
<evidence type="ECO:0000256" key="8">
    <source>
        <dbReference type="PROSITE-ProRule" id="PRU10141"/>
    </source>
</evidence>
<dbReference type="Pfam" id="PF00069">
    <property type="entry name" value="Pkinase"/>
    <property type="match status" value="1"/>
</dbReference>
<evidence type="ECO:0000259" key="10">
    <source>
        <dbReference type="PROSITE" id="PS50011"/>
    </source>
</evidence>
<feature type="compositionally biased region" description="Basic and acidic residues" evidence="9">
    <location>
        <begin position="20"/>
        <end position="29"/>
    </location>
</feature>
<evidence type="ECO:0000313" key="11">
    <source>
        <dbReference type="EMBL" id="ORY92065.1"/>
    </source>
</evidence>
<evidence type="ECO:0000256" key="7">
    <source>
        <dbReference type="ARBA" id="ARBA00038181"/>
    </source>
</evidence>
<comment type="similarity">
    <text evidence="7">Belongs to the protein kinase superfamily. CAMK Ser/Thr protein kinase family. Smok subfamily.</text>
</comment>
<evidence type="ECO:0000256" key="2">
    <source>
        <dbReference type="ARBA" id="ARBA00022527"/>
    </source>
</evidence>
<accession>A0A1X2H2Q4</accession>
<gene>
    <name evidence="11" type="ORF">BCR43DRAFT_518071</name>
</gene>
<dbReference type="GO" id="GO:0000226">
    <property type="term" value="P:microtubule cytoskeleton organization"/>
    <property type="evidence" value="ECO:0007669"/>
    <property type="project" value="TreeGrafter"/>
</dbReference>
<keyword evidence="3" id="KW-0808">Transferase</keyword>
<evidence type="ECO:0000256" key="3">
    <source>
        <dbReference type="ARBA" id="ARBA00022679"/>
    </source>
</evidence>
<dbReference type="Gene3D" id="1.10.510.10">
    <property type="entry name" value="Transferase(Phosphotransferase) domain 1"/>
    <property type="match status" value="1"/>
</dbReference>
<dbReference type="OMA" id="YQARWAG"/>
<dbReference type="GO" id="GO:0035556">
    <property type="term" value="P:intracellular signal transduction"/>
    <property type="evidence" value="ECO:0007669"/>
    <property type="project" value="TreeGrafter"/>
</dbReference>
<keyword evidence="6 8" id="KW-0067">ATP-binding</keyword>
<dbReference type="STRING" id="13706.A0A1X2H2Q4"/>
<feature type="region of interest" description="Disordered" evidence="9">
    <location>
        <begin position="482"/>
        <end position="555"/>
    </location>
</feature>
<dbReference type="Proteomes" id="UP000242180">
    <property type="component" value="Unassembled WGS sequence"/>
</dbReference>
<dbReference type="PANTHER" id="PTHR24346:SF82">
    <property type="entry name" value="KP78A-RELATED"/>
    <property type="match status" value="1"/>
</dbReference>
<dbReference type="EMBL" id="MCGN01000010">
    <property type="protein sequence ID" value="ORY92065.1"/>
    <property type="molecule type" value="Genomic_DNA"/>
</dbReference>
<dbReference type="InterPro" id="IPR017441">
    <property type="entry name" value="Protein_kinase_ATP_BS"/>
</dbReference>
<reference evidence="11 12" key="1">
    <citation type="submission" date="2016-07" db="EMBL/GenBank/DDBJ databases">
        <title>Pervasive Adenine N6-methylation of Active Genes in Fungi.</title>
        <authorList>
            <consortium name="DOE Joint Genome Institute"/>
            <person name="Mondo S.J."/>
            <person name="Dannebaum R.O."/>
            <person name="Kuo R.C."/>
            <person name="Labutti K."/>
            <person name="Haridas S."/>
            <person name="Kuo A."/>
            <person name="Salamov A."/>
            <person name="Ahrendt S.R."/>
            <person name="Lipzen A."/>
            <person name="Sullivan W."/>
            <person name="Andreopoulos W.B."/>
            <person name="Clum A."/>
            <person name="Lindquist E."/>
            <person name="Daum C."/>
            <person name="Ramamoorthy G.K."/>
            <person name="Gryganskyi A."/>
            <person name="Culley D."/>
            <person name="Magnuson J.K."/>
            <person name="James T.Y."/>
            <person name="O'Malley M.A."/>
            <person name="Stajich J.E."/>
            <person name="Spatafora J.W."/>
            <person name="Visel A."/>
            <person name="Grigoriev I.V."/>
        </authorList>
    </citation>
    <scope>NUCLEOTIDE SEQUENCE [LARGE SCALE GENOMIC DNA]</scope>
    <source>
        <strain evidence="11 12">NRRL 2496</strain>
    </source>
</reference>
<evidence type="ECO:0000256" key="5">
    <source>
        <dbReference type="ARBA" id="ARBA00022777"/>
    </source>
</evidence>
<dbReference type="GO" id="GO:0005737">
    <property type="term" value="C:cytoplasm"/>
    <property type="evidence" value="ECO:0007669"/>
    <property type="project" value="TreeGrafter"/>
</dbReference>
<dbReference type="InterPro" id="IPR008271">
    <property type="entry name" value="Ser/Thr_kinase_AS"/>
</dbReference>
<dbReference type="PANTHER" id="PTHR24346">
    <property type="entry name" value="MAP/MICROTUBULE AFFINITY-REGULATING KINASE"/>
    <property type="match status" value="1"/>
</dbReference>
<feature type="compositionally biased region" description="Basic residues" evidence="9">
    <location>
        <begin position="435"/>
        <end position="447"/>
    </location>
</feature>
<feature type="compositionally biased region" description="Polar residues" evidence="9">
    <location>
        <begin position="529"/>
        <end position="542"/>
    </location>
</feature>
<dbReference type="InterPro" id="IPR000719">
    <property type="entry name" value="Prot_kinase_dom"/>
</dbReference>
<sequence length="841" mass="94974">MTVATVASPPPAPPAMHLQPENREPEVLTRRSPSVKSSTENRRTSAKSPSIHRHNSTHSQTSDPKRRSQESLVSRRQSERRKVLRIQNYVIYRKTIGAGSMGKVKLAECLTEDDRQQYAVKIMPKVNLAALADNGNKAKDPKDTPKEREQRTVREMAMMKLLRHPNICQLKEWVNEGDYYYMFLEYVDGGQLLDYIISHGKLREKQARKFARQILSALDYCHRNSIVHRDLKIENILITRDEDVKIIDFGLSNIYSPSRLLSTFCGSLYFAAPELLQARHYTGPEVDVWSFGVVLYVLVCGRVPFDDTSLPALHSKIKAGQVDGYPEHLSKDCIDLLTKILVVDPAKRYTLSQVRAHPWMNKGYDEPIQNHIPHRQPLDAVDLDIVEGMGGFGFGTPEEISDKLRGIIAQTAYRQAASQIDQNYQQQLLNQGHSGRPRWRRSIRGNGKRSSQVMDDPQNLPAMYDPLVSIYYLAKEKKEYDQRQRHLKRGQAAAQSVPSLRRSNSTITTRSRFETSLTRRKTDRAPSTPKLSQEDSGISRSGSVHFPTARSSTLLARSKSAAKRLGAMLPNTNIQRQSLEDKQHQQQQPPQQQNGNGKELPQLPIEEPISTSMSTPLKKTFQQLLRVDSISSKDKDQAPRSSWRRLSINRSSSKYTRASMEAASAAEPMPAAAGGLAAAATASKSSHSPAGRVSMDDPQQQQQQQEQRSEPMPMLGVQPKSLFNFNRRHLFRMSPNQLMDNLTDVLSGMHIRADASVTEPYVMLCECDYPNWTQFLPADADMADVTDESLRFTVLIYQARWAGGRLGVKVREAEDEEASATPHAKVYRNLYHAILSELGKR</sequence>
<evidence type="ECO:0000256" key="6">
    <source>
        <dbReference type="ARBA" id="ARBA00022840"/>
    </source>
</evidence>
<feature type="region of interest" description="Disordered" evidence="9">
    <location>
        <begin position="429"/>
        <end position="460"/>
    </location>
</feature>
<name>A0A1X2H2Q4_SYNRA</name>
<comment type="similarity">
    <text evidence="1">Belongs to the protein kinase superfamily. CAMK Ser/Thr protein kinase family. NIM1 subfamily.</text>
</comment>
<dbReference type="PROSITE" id="PS50011">
    <property type="entry name" value="PROTEIN_KINASE_DOM"/>
    <property type="match status" value="1"/>
</dbReference>
<evidence type="ECO:0000313" key="12">
    <source>
        <dbReference type="Proteomes" id="UP000242180"/>
    </source>
</evidence>
<protein>
    <submittedName>
        <fullName evidence="11">Kinase-like domain-containing protein</fullName>
    </submittedName>
</protein>
<organism evidence="11 12">
    <name type="scientific">Syncephalastrum racemosum</name>
    <name type="common">Filamentous fungus</name>
    <dbReference type="NCBI Taxonomy" id="13706"/>
    <lineage>
        <taxon>Eukaryota</taxon>
        <taxon>Fungi</taxon>
        <taxon>Fungi incertae sedis</taxon>
        <taxon>Mucoromycota</taxon>
        <taxon>Mucoromycotina</taxon>
        <taxon>Mucoromycetes</taxon>
        <taxon>Mucorales</taxon>
        <taxon>Syncephalastraceae</taxon>
        <taxon>Syncephalastrum</taxon>
    </lineage>
</organism>
<feature type="domain" description="Protein kinase" evidence="10">
    <location>
        <begin position="90"/>
        <end position="360"/>
    </location>
</feature>
<feature type="binding site" evidence="8">
    <location>
        <position position="121"/>
    </location>
    <ligand>
        <name>ATP</name>
        <dbReference type="ChEBI" id="CHEBI:30616"/>
    </ligand>
</feature>
<keyword evidence="5 11" id="KW-0418">Kinase</keyword>
<keyword evidence="2" id="KW-0723">Serine/threonine-protein kinase</keyword>